<evidence type="ECO:0000256" key="2">
    <source>
        <dbReference type="ARBA" id="ARBA00023315"/>
    </source>
</evidence>
<dbReference type="EMBL" id="JBHLSV010000008">
    <property type="protein sequence ID" value="MFC0674019.1"/>
    <property type="molecule type" value="Genomic_DNA"/>
</dbReference>
<dbReference type="GO" id="GO:0016746">
    <property type="term" value="F:acyltransferase activity"/>
    <property type="evidence" value="ECO:0007669"/>
    <property type="project" value="UniProtKB-KW"/>
</dbReference>
<evidence type="ECO:0000259" key="3">
    <source>
        <dbReference type="SMART" id="SM00563"/>
    </source>
</evidence>
<sequence length="226" mass="24854">MASTFYRIAQGISAPITKLYLRPRVTGLENVPAEGGFLIASNHLSLLDSYMIPVVSPREMRFIAKDTYWRRKGPIGWIQKSFFEAIGTVPVDRDTLASKQGALKAALGILQDGDGFGIYPEGTRSRDGRLYKGRQGAAWLALEADVPVVPVGLKGTDTVQETGRLLPARRTITIRFGTPIHPSDIDPSLPTGVRRRQLTDRIMDAIAELSGQERADELNRHATSDL</sequence>
<dbReference type="InterPro" id="IPR002123">
    <property type="entry name" value="Plipid/glycerol_acylTrfase"/>
</dbReference>
<comment type="caution">
    <text evidence="4">The sequence shown here is derived from an EMBL/GenBank/DDBJ whole genome shotgun (WGS) entry which is preliminary data.</text>
</comment>
<feature type="domain" description="Phospholipid/glycerol acyltransferase" evidence="3">
    <location>
        <begin position="37"/>
        <end position="156"/>
    </location>
</feature>
<dbReference type="RefSeq" id="WP_376979953.1">
    <property type="nucleotide sequence ID" value="NZ_JBHLSV010000008.1"/>
</dbReference>
<gene>
    <name evidence="4" type="ORF">ACFFF6_08640</name>
</gene>
<dbReference type="CDD" id="cd07989">
    <property type="entry name" value="LPLAT_AGPAT-like"/>
    <property type="match status" value="1"/>
</dbReference>
<dbReference type="Pfam" id="PF01553">
    <property type="entry name" value="Acyltransferase"/>
    <property type="match status" value="1"/>
</dbReference>
<accession>A0ABV6RBS2</accession>
<keyword evidence="2 4" id="KW-0012">Acyltransferase</keyword>
<keyword evidence="1" id="KW-0808">Transferase</keyword>
<organism evidence="4 5">
    <name type="scientific">Brachybacterium hainanense</name>
    <dbReference type="NCBI Taxonomy" id="1541174"/>
    <lineage>
        <taxon>Bacteria</taxon>
        <taxon>Bacillati</taxon>
        <taxon>Actinomycetota</taxon>
        <taxon>Actinomycetes</taxon>
        <taxon>Micrococcales</taxon>
        <taxon>Dermabacteraceae</taxon>
        <taxon>Brachybacterium</taxon>
    </lineage>
</organism>
<evidence type="ECO:0000256" key="1">
    <source>
        <dbReference type="ARBA" id="ARBA00022679"/>
    </source>
</evidence>
<evidence type="ECO:0000313" key="4">
    <source>
        <dbReference type="EMBL" id="MFC0674019.1"/>
    </source>
</evidence>
<keyword evidence="5" id="KW-1185">Reference proteome</keyword>
<dbReference type="PANTHER" id="PTHR10434:SF11">
    <property type="entry name" value="1-ACYL-SN-GLYCEROL-3-PHOSPHATE ACYLTRANSFERASE"/>
    <property type="match status" value="1"/>
</dbReference>
<evidence type="ECO:0000313" key="5">
    <source>
        <dbReference type="Proteomes" id="UP001589793"/>
    </source>
</evidence>
<dbReference type="SUPFAM" id="SSF69593">
    <property type="entry name" value="Glycerol-3-phosphate (1)-acyltransferase"/>
    <property type="match status" value="1"/>
</dbReference>
<dbReference type="Proteomes" id="UP001589793">
    <property type="component" value="Unassembled WGS sequence"/>
</dbReference>
<protein>
    <submittedName>
        <fullName evidence="4">Lysophospholipid acyltransferase family protein</fullName>
    </submittedName>
</protein>
<dbReference type="PANTHER" id="PTHR10434">
    <property type="entry name" value="1-ACYL-SN-GLYCEROL-3-PHOSPHATE ACYLTRANSFERASE"/>
    <property type="match status" value="1"/>
</dbReference>
<dbReference type="SMART" id="SM00563">
    <property type="entry name" value="PlsC"/>
    <property type="match status" value="1"/>
</dbReference>
<reference evidence="4 5" key="1">
    <citation type="submission" date="2024-09" db="EMBL/GenBank/DDBJ databases">
        <authorList>
            <person name="Sun Q."/>
            <person name="Mori K."/>
        </authorList>
    </citation>
    <scope>NUCLEOTIDE SEQUENCE [LARGE SCALE GENOMIC DNA]</scope>
    <source>
        <strain evidence="4 5">CICC 10874</strain>
    </source>
</reference>
<proteinExistence type="predicted"/>
<name>A0ABV6RBS2_9MICO</name>